<gene>
    <name evidence="1" type="ORF">BJ972_000018</name>
    <name evidence="2" type="ORF">ESP50_13305</name>
</gene>
<reference evidence="1 4" key="2">
    <citation type="submission" date="2020-07" db="EMBL/GenBank/DDBJ databases">
        <title>Sequencing the genomes of 1000 actinobacteria strains.</title>
        <authorList>
            <person name="Klenk H.-P."/>
        </authorList>
    </citation>
    <scope>NUCLEOTIDE SEQUENCE [LARGE SCALE GENOMIC DNA]</scope>
    <source>
        <strain evidence="1 4">DSM 23870</strain>
    </source>
</reference>
<dbReference type="RefSeq" id="WP_129175976.1">
    <property type="nucleotide sequence ID" value="NZ_JACCBI010000001.1"/>
</dbReference>
<name>A0A4Q2M784_9MICO</name>
<dbReference type="EMBL" id="JACCBI010000001">
    <property type="protein sequence ID" value="NYD65499.1"/>
    <property type="molecule type" value="Genomic_DNA"/>
</dbReference>
<sequence length="89" mass="10305">MREIRLFPEVVTDWPLWDDEGDDTSAEALGLSPQLAERLIRWNDMWQTCRDPIRGWRRESDRSAWEAGRPRLVRALAAELRGVATVIDG</sequence>
<dbReference type="AlphaFoldDB" id="A0A4Q2M784"/>
<organism evidence="2 3">
    <name type="scientific">Agromyces atrinae</name>
    <dbReference type="NCBI Taxonomy" id="592376"/>
    <lineage>
        <taxon>Bacteria</taxon>
        <taxon>Bacillati</taxon>
        <taxon>Actinomycetota</taxon>
        <taxon>Actinomycetes</taxon>
        <taxon>Micrococcales</taxon>
        <taxon>Microbacteriaceae</taxon>
        <taxon>Agromyces</taxon>
    </lineage>
</organism>
<reference evidence="2 3" key="1">
    <citation type="submission" date="2019-01" db="EMBL/GenBank/DDBJ databases">
        <title>Agromyces.</title>
        <authorList>
            <person name="Li J."/>
        </authorList>
    </citation>
    <scope>NUCLEOTIDE SEQUENCE [LARGE SCALE GENOMIC DNA]</scope>
    <source>
        <strain evidence="2 3">DSM 23870</strain>
    </source>
</reference>
<evidence type="ECO:0000313" key="3">
    <source>
        <dbReference type="Proteomes" id="UP000292686"/>
    </source>
</evidence>
<dbReference type="Proteomes" id="UP000292686">
    <property type="component" value="Unassembled WGS sequence"/>
</dbReference>
<dbReference type="Proteomes" id="UP000581087">
    <property type="component" value="Unassembled WGS sequence"/>
</dbReference>
<keyword evidence="3" id="KW-1185">Reference proteome</keyword>
<evidence type="ECO:0000313" key="2">
    <source>
        <dbReference type="EMBL" id="RXZ85771.1"/>
    </source>
</evidence>
<dbReference type="EMBL" id="SDPM01000007">
    <property type="protein sequence ID" value="RXZ85771.1"/>
    <property type="molecule type" value="Genomic_DNA"/>
</dbReference>
<dbReference type="OrthoDB" id="4381340at2"/>
<proteinExistence type="predicted"/>
<comment type="caution">
    <text evidence="2">The sequence shown here is derived from an EMBL/GenBank/DDBJ whole genome shotgun (WGS) entry which is preliminary data.</text>
</comment>
<evidence type="ECO:0000313" key="4">
    <source>
        <dbReference type="Proteomes" id="UP000581087"/>
    </source>
</evidence>
<protein>
    <submittedName>
        <fullName evidence="2">Uncharacterized protein</fullName>
    </submittedName>
</protein>
<evidence type="ECO:0000313" key="1">
    <source>
        <dbReference type="EMBL" id="NYD65499.1"/>
    </source>
</evidence>
<accession>A0A4Q2M784</accession>